<feature type="domain" description="FAD-binding FR-type" evidence="11">
    <location>
        <begin position="157"/>
        <end position="265"/>
    </location>
</feature>
<reference evidence="12 13" key="1">
    <citation type="journal article" date="2023" name="Elife">
        <title>Identification of key yeast species and microbe-microbe interactions impacting larval growth of Drosophila in the wild.</title>
        <authorList>
            <person name="Mure A."/>
            <person name="Sugiura Y."/>
            <person name="Maeda R."/>
            <person name="Honda K."/>
            <person name="Sakurai N."/>
            <person name="Takahashi Y."/>
            <person name="Watada M."/>
            <person name="Katoh T."/>
            <person name="Gotoh A."/>
            <person name="Gotoh Y."/>
            <person name="Taniguchi I."/>
            <person name="Nakamura K."/>
            <person name="Hayashi T."/>
            <person name="Katayama T."/>
            <person name="Uemura T."/>
            <person name="Hattori Y."/>
        </authorList>
    </citation>
    <scope>NUCLEOTIDE SEQUENCE [LARGE SCALE GENOMIC DNA]</scope>
    <source>
        <strain evidence="12 13">PK-24</strain>
    </source>
</reference>
<dbReference type="CDD" id="cd06184">
    <property type="entry name" value="flavohem_like_fad_nad_binding"/>
    <property type="match status" value="1"/>
</dbReference>
<evidence type="ECO:0000256" key="8">
    <source>
        <dbReference type="ARBA" id="ARBA00048649"/>
    </source>
</evidence>
<keyword evidence="6" id="KW-0408">Iron</keyword>
<dbReference type="InterPro" id="IPR009050">
    <property type="entry name" value="Globin-like_sf"/>
</dbReference>
<comment type="caution">
    <text evidence="12">The sequence shown here is derived from an EMBL/GenBank/DDBJ whole genome shotgun (WGS) entry which is preliminary data.</text>
</comment>
<keyword evidence="7" id="KW-0520">NAD</keyword>
<dbReference type="InterPro" id="IPR012292">
    <property type="entry name" value="Globin/Proto"/>
</dbReference>
<accession>A0AAV5R206</accession>
<dbReference type="SUPFAM" id="SSF46458">
    <property type="entry name" value="Globin-like"/>
    <property type="match status" value="1"/>
</dbReference>
<evidence type="ECO:0000256" key="7">
    <source>
        <dbReference type="ARBA" id="ARBA00023027"/>
    </source>
</evidence>
<dbReference type="InterPro" id="IPR000971">
    <property type="entry name" value="Globin"/>
</dbReference>
<dbReference type="GO" id="GO:0008941">
    <property type="term" value="F:nitric oxide dioxygenase NAD(P)H activity"/>
    <property type="evidence" value="ECO:0007669"/>
    <property type="project" value="UniProtKB-EC"/>
</dbReference>
<dbReference type="EC" id="1.14.12.17" evidence="2"/>
<evidence type="ECO:0000256" key="9">
    <source>
        <dbReference type="ARBA" id="ARBA00049433"/>
    </source>
</evidence>
<evidence type="ECO:0000259" key="10">
    <source>
        <dbReference type="PROSITE" id="PS01033"/>
    </source>
</evidence>
<dbReference type="AlphaFoldDB" id="A0AAV5R206"/>
<dbReference type="PANTHER" id="PTHR43396">
    <property type="entry name" value="FLAVOHEMOPROTEIN"/>
    <property type="match status" value="1"/>
</dbReference>
<evidence type="ECO:0000256" key="5">
    <source>
        <dbReference type="ARBA" id="ARBA00022723"/>
    </source>
</evidence>
<evidence type="ECO:0000256" key="6">
    <source>
        <dbReference type="ARBA" id="ARBA00023004"/>
    </source>
</evidence>
<name>A0AAV5R206_PICKL</name>
<organism evidence="12 13">
    <name type="scientific">Pichia kluyveri</name>
    <name type="common">Yeast</name>
    <dbReference type="NCBI Taxonomy" id="36015"/>
    <lineage>
        <taxon>Eukaryota</taxon>
        <taxon>Fungi</taxon>
        <taxon>Dikarya</taxon>
        <taxon>Ascomycota</taxon>
        <taxon>Saccharomycotina</taxon>
        <taxon>Pichiomycetes</taxon>
        <taxon>Pichiales</taxon>
        <taxon>Pichiaceae</taxon>
        <taxon>Pichia</taxon>
    </lineage>
</organism>
<protein>
    <recommendedName>
        <fullName evidence="2">nitric oxide dioxygenase</fullName>
        <ecNumber evidence="2">1.14.12.17</ecNumber>
    </recommendedName>
</protein>
<evidence type="ECO:0000313" key="12">
    <source>
        <dbReference type="EMBL" id="GMM45511.1"/>
    </source>
</evidence>
<evidence type="ECO:0000256" key="3">
    <source>
        <dbReference type="ARBA" id="ARBA00022575"/>
    </source>
</evidence>
<dbReference type="GO" id="GO:0019825">
    <property type="term" value="F:oxygen binding"/>
    <property type="evidence" value="ECO:0007669"/>
    <property type="project" value="InterPro"/>
</dbReference>
<dbReference type="Pfam" id="PF00042">
    <property type="entry name" value="Globin"/>
    <property type="match status" value="1"/>
</dbReference>
<comment type="similarity">
    <text evidence="1">In the C-terminal section; belongs to the flavoprotein pyridine nucleotide cytochrome reductase family.</text>
</comment>
<dbReference type="PRINTS" id="PR00406">
    <property type="entry name" value="CYTB5RDTASE"/>
</dbReference>
<dbReference type="GO" id="GO:0046872">
    <property type="term" value="F:metal ion binding"/>
    <property type="evidence" value="ECO:0007669"/>
    <property type="project" value="UniProtKB-KW"/>
</dbReference>
<dbReference type="SUPFAM" id="SSF52343">
    <property type="entry name" value="Ferredoxin reductase-like, C-terminal NADP-linked domain"/>
    <property type="match status" value="1"/>
</dbReference>
<dbReference type="PROSITE" id="PS51384">
    <property type="entry name" value="FAD_FR"/>
    <property type="match status" value="1"/>
</dbReference>
<evidence type="ECO:0000256" key="1">
    <source>
        <dbReference type="ARBA" id="ARBA00006401"/>
    </source>
</evidence>
<dbReference type="GO" id="GO:0009636">
    <property type="term" value="P:response to toxic substance"/>
    <property type="evidence" value="ECO:0007669"/>
    <property type="project" value="UniProtKB-KW"/>
</dbReference>
<evidence type="ECO:0000256" key="4">
    <source>
        <dbReference type="ARBA" id="ARBA00022617"/>
    </source>
</evidence>
<dbReference type="PANTHER" id="PTHR43396:SF3">
    <property type="entry name" value="FLAVOHEMOPROTEIN"/>
    <property type="match status" value="1"/>
</dbReference>
<feature type="domain" description="Globin" evidence="10">
    <location>
        <begin position="11"/>
        <end position="148"/>
    </location>
</feature>
<dbReference type="GO" id="GO:0071949">
    <property type="term" value="F:FAD binding"/>
    <property type="evidence" value="ECO:0007669"/>
    <property type="project" value="TreeGrafter"/>
</dbReference>
<dbReference type="Gene3D" id="1.10.490.10">
    <property type="entry name" value="Globins"/>
    <property type="match status" value="1"/>
</dbReference>
<dbReference type="SUPFAM" id="SSF63380">
    <property type="entry name" value="Riboflavin synthase domain-like"/>
    <property type="match status" value="1"/>
</dbReference>
<dbReference type="InterPro" id="IPR001433">
    <property type="entry name" value="OxRdtase_FAD/NAD-bd"/>
</dbReference>
<dbReference type="PROSITE" id="PS01033">
    <property type="entry name" value="GLOBIN"/>
    <property type="match status" value="1"/>
</dbReference>
<dbReference type="Pfam" id="PF00175">
    <property type="entry name" value="NAD_binding_1"/>
    <property type="match status" value="1"/>
</dbReference>
<dbReference type="GO" id="GO:0020037">
    <property type="term" value="F:heme binding"/>
    <property type="evidence" value="ECO:0007669"/>
    <property type="project" value="InterPro"/>
</dbReference>
<gene>
    <name evidence="12" type="ORF">DAPK24_020860</name>
</gene>
<comment type="catalytic activity">
    <reaction evidence="9">
        <text>2 nitric oxide + NADPH + 2 O2 = 2 nitrate + NADP(+) + H(+)</text>
        <dbReference type="Rhea" id="RHEA:19465"/>
        <dbReference type="ChEBI" id="CHEBI:15378"/>
        <dbReference type="ChEBI" id="CHEBI:15379"/>
        <dbReference type="ChEBI" id="CHEBI:16480"/>
        <dbReference type="ChEBI" id="CHEBI:17632"/>
        <dbReference type="ChEBI" id="CHEBI:57783"/>
        <dbReference type="ChEBI" id="CHEBI:58349"/>
        <dbReference type="EC" id="1.14.12.17"/>
    </reaction>
</comment>
<proteinExistence type="inferred from homology"/>
<dbReference type="Gene3D" id="3.40.50.80">
    <property type="entry name" value="Nucleotide-binding domain of ferredoxin-NADP reductase (FNR) module"/>
    <property type="match status" value="1"/>
</dbReference>
<dbReference type="GO" id="GO:0071500">
    <property type="term" value="P:cellular response to nitrosative stress"/>
    <property type="evidence" value="ECO:0007669"/>
    <property type="project" value="TreeGrafter"/>
</dbReference>
<dbReference type="Proteomes" id="UP001378960">
    <property type="component" value="Unassembled WGS sequence"/>
</dbReference>
<evidence type="ECO:0000313" key="13">
    <source>
        <dbReference type="Proteomes" id="UP001378960"/>
    </source>
</evidence>
<evidence type="ECO:0000256" key="2">
    <source>
        <dbReference type="ARBA" id="ARBA00012229"/>
    </source>
</evidence>
<keyword evidence="5" id="KW-0479">Metal-binding</keyword>
<comment type="catalytic activity">
    <reaction evidence="8">
        <text>2 nitric oxide + NADH + 2 O2 = 2 nitrate + NAD(+) + H(+)</text>
        <dbReference type="Rhea" id="RHEA:19469"/>
        <dbReference type="ChEBI" id="CHEBI:15378"/>
        <dbReference type="ChEBI" id="CHEBI:15379"/>
        <dbReference type="ChEBI" id="CHEBI:16480"/>
        <dbReference type="ChEBI" id="CHEBI:17632"/>
        <dbReference type="ChEBI" id="CHEBI:57540"/>
        <dbReference type="ChEBI" id="CHEBI:57945"/>
        <dbReference type="EC" id="1.14.12.17"/>
    </reaction>
</comment>
<keyword evidence="3" id="KW-0216">Detoxification</keyword>
<dbReference type="EMBL" id="BTGB01000002">
    <property type="protein sequence ID" value="GMM45511.1"/>
    <property type="molecule type" value="Genomic_DNA"/>
</dbReference>
<dbReference type="InterPro" id="IPR039261">
    <property type="entry name" value="FNR_nucleotide-bd"/>
</dbReference>
<dbReference type="Gene3D" id="2.40.30.10">
    <property type="entry name" value="Translation factors"/>
    <property type="match status" value="1"/>
</dbReference>
<evidence type="ECO:0000259" key="11">
    <source>
        <dbReference type="PROSITE" id="PS51384"/>
    </source>
</evidence>
<keyword evidence="4" id="KW-0349">Heme</keyword>
<sequence>MSAKQLFKIVPLTPTEINYLQSLAPVVKESGVTVTTTMYQYMFKTYPEVRTYFNMTNQKTGKQPKVLAFSLYQYILHLNNLKPIEGFVNQIVIKHVGLNILPDQYPIVGKCLIHAFKECLGSAADDYFVNTLSKAYGNLAQILINAEEEHYSKLQWRDFKDFKVTKLVKESEDVTSVYLTPIDGTILNPIIPGQYISQRWTVKGGEKSDENIIDSREYSISNDLINNEYRISVRNIGKVSNFINNELKVGDIIPVHAPVGNMTYNSAESKENLTILAGGIGITPMITIINAALKDGKNVELFYSNKSINREPFKDYFNNLQNQYPNQFKLHEYISENGHVLQPSELNHIDNKTHDVYLLGPVSYMHEFKTHLQNNGIENIKMEFFGPTDPDC</sequence>
<dbReference type="InterPro" id="IPR017938">
    <property type="entry name" value="Riboflavin_synthase-like_b-brl"/>
</dbReference>
<keyword evidence="13" id="KW-1185">Reference proteome</keyword>
<dbReference type="GO" id="GO:0046210">
    <property type="term" value="P:nitric oxide catabolic process"/>
    <property type="evidence" value="ECO:0007669"/>
    <property type="project" value="TreeGrafter"/>
</dbReference>
<dbReference type="InterPro" id="IPR017927">
    <property type="entry name" value="FAD-bd_FR_type"/>
</dbReference>